<dbReference type="Gene3D" id="3.40.50.620">
    <property type="entry name" value="HUPs"/>
    <property type="match status" value="1"/>
</dbReference>
<dbReference type="GO" id="GO:0004066">
    <property type="term" value="F:asparagine synthase (glutamine-hydrolyzing) activity"/>
    <property type="evidence" value="ECO:0007669"/>
    <property type="project" value="InterPro"/>
</dbReference>
<dbReference type="SUPFAM" id="SSF56235">
    <property type="entry name" value="N-terminal nucleophile aminohydrolases (Ntn hydrolases)"/>
    <property type="match status" value="1"/>
</dbReference>
<keyword evidence="2" id="KW-0061">Asparagine biosynthesis</keyword>
<evidence type="ECO:0000256" key="3">
    <source>
        <dbReference type="ARBA" id="ARBA00022962"/>
    </source>
</evidence>
<gene>
    <name evidence="6" type="ORF">M011DRAFT_438052</name>
</gene>
<dbReference type="Gene3D" id="3.60.20.10">
    <property type="entry name" value="Glutamine Phosphoribosylpyrophosphate, subunit 1, domain 1"/>
    <property type="match status" value="1"/>
</dbReference>
<reference evidence="6" key="1">
    <citation type="journal article" date="2020" name="Stud. Mycol.">
        <title>101 Dothideomycetes genomes: a test case for predicting lifestyles and emergence of pathogens.</title>
        <authorList>
            <person name="Haridas S."/>
            <person name="Albert R."/>
            <person name="Binder M."/>
            <person name="Bloem J."/>
            <person name="Labutti K."/>
            <person name="Salamov A."/>
            <person name="Andreopoulos B."/>
            <person name="Baker S."/>
            <person name="Barry K."/>
            <person name="Bills G."/>
            <person name="Bluhm B."/>
            <person name="Cannon C."/>
            <person name="Castanera R."/>
            <person name="Culley D."/>
            <person name="Daum C."/>
            <person name="Ezra D."/>
            <person name="Gonzalez J."/>
            <person name="Henrissat B."/>
            <person name="Kuo A."/>
            <person name="Liang C."/>
            <person name="Lipzen A."/>
            <person name="Lutzoni F."/>
            <person name="Magnuson J."/>
            <person name="Mondo S."/>
            <person name="Nolan M."/>
            <person name="Ohm R."/>
            <person name="Pangilinan J."/>
            <person name="Park H.-J."/>
            <person name="Ramirez L."/>
            <person name="Alfaro M."/>
            <person name="Sun H."/>
            <person name="Tritt A."/>
            <person name="Yoshinaga Y."/>
            <person name="Zwiers L.-H."/>
            <person name="Turgeon B."/>
            <person name="Goodwin S."/>
            <person name="Spatafora J."/>
            <person name="Crous P."/>
            <person name="Grigoriev I."/>
        </authorList>
    </citation>
    <scope>NUCLEOTIDE SEQUENCE</scope>
    <source>
        <strain evidence="6">CBS 119925</strain>
    </source>
</reference>
<accession>A0A6A6VLY9</accession>
<dbReference type="InterPro" id="IPR014729">
    <property type="entry name" value="Rossmann-like_a/b/a_fold"/>
</dbReference>
<keyword evidence="7" id="KW-1185">Reference proteome</keyword>
<dbReference type="InterPro" id="IPR017932">
    <property type="entry name" value="GATase_2_dom"/>
</dbReference>
<dbReference type="CDD" id="cd01991">
    <property type="entry name" value="Asn_synthase_B_C"/>
    <property type="match status" value="1"/>
</dbReference>
<dbReference type="InterPro" id="IPR029055">
    <property type="entry name" value="Ntn_hydrolases_N"/>
</dbReference>
<keyword evidence="1" id="KW-0028">Amino-acid biosynthesis</keyword>
<keyword evidence="3" id="KW-0315">Glutamine amidotransferase</keyword>
<dbReference type="EMBL" id="MU006564">
    <property type="protein sequence ID" value="KAF2750167.1"/>
    <property type="molecule type" value="Genomic_DNA"/>
</dbReference>
<name>A0A6A6VLY9_9PLEO</name>
<proteinExistence type="predicted"/>
<dbReference type="PANTHER" id="PTHR45937:SF1">
    <property type="entry name" value="ASPARAGINE SYNTHETASE DOMAIN-CONTAINING PROTEIN 1"/>
    <property type="match status" value="1"/>
</dbReference>
<protein>
    <recommendedName>
        <fullName evidence="5">Glutamine amidotransferase type-2 domain-containing protein</fullName>
    </recommendedName>
</protein>
<dbReference type="Proteomes" id="UP000799440">
    <property type="component" value="Unassembled WGS sequence"/>
</dbReference>
<dbReference type="PANTHER" id="PTHR45937">
    <property type="entry name" value="ASPARAGINE SYNTHETASE DOMAIN-CONTAINING PROTEIN 1"/>
    <property type="match status" value="1"/>
</dbReference>
<dbReference type="Pfam" id="PF00733">
    <property type="entry name" value="Asn_synthase"/>
    <property type="match status" value="1"/>
</dbReference>
<evidence type="ECO:0000313" key="7">
    <source>
        <dbReference type="Proteomes" id="UP000799440"/>
    </source>
</evidence>
<organism evidence="6 7">
    <name type="scientific">Sporormia fimetaria CBS 119925</name>
    <dbReference type="NCBI Taxonomy" id="1340428"/>
    <lineage>
        <taxon>Eukaryota</taxon>
        <taxon>Fungi</taxon>
        <taxon>Dikarya</taxon>
        <taxon>Ascomycota</taxon>
        <taxon>Pezizomycotina</taxon>
        <taxon>Dothideomycetes</taxon>
        <taxon>Pleosporomycetidae</taxon>
        <taxon>Pleosporales</taxon>
        <taxon>Sporormiaceae</taxon>
        <taxon>Sporormia</taxon>
    </lineage>
</organism>
<dbReference type="AlphaFoldDB" id="A0A6A6VLY9"/>
<feature type="domain" description="Glutamine amidotransferase type-2" evidence="5">
    <location>
        <begin position="2"/>
        <end position="197"/>
    </location>
</feature>
<dbReference type="InterPro" id="IPR051857">
    <property type="entry name" value="Asn_synthetase_domain"/>
</dbReference>
<evidence type="ECO:0000259" key="5">
    <source>
        <dbReference type="PROSITE" id="PS51278"/>
    </source>
</evidence>
<dbReference type="OrthoDB" id="10252281at2759"/>
<dbReference type="GO" id="GO:0006529">
    <property type="term" value="P:asparagine biosynthetic process"/>
    <property type="evidence" value="ECO:0007669"/>
    <property type="project" value="UniProtKB-KW"/>
</dbReference>
<evidence type="ECO:0000313" key="6">
    <source>
        <dbReference type="EMBL" id="KAF2750167.1"/>
    </source>
</evidence>
<dbReference type="InterPro" id="IPR001962">
    <property type="entry name" value="Asn_synthase"/>
</dbReference>
<dbReference type="CDD" id="cd03766">
    <property type="entry name" value="Gn_AT_II_novel"/>
    <property type="match status" value="1"/>
</dbReference>
<dbReference type="PROSITE" id="PS51278">
    <property type="entry name" value="GATASE_TYPE_2"/>
    <property type="match status" value="1"/>
</dbReference>
<sequence>MCGIHFSLSHSENASPDKKTEELLINRGPDSTGCRRCTIDIPNLPPLYATFTSTVLALRGLSVVAQPLQDPSSGSVLCWNGEAWSLGGQSIDGNDSHFIFKHLVQTCQQFSPDRRSEAIKVVVSLLASIRGPYAFLFYDARHNYIFYGRDCLGRRSLLHSANTDSLTLSSVCANRKANGGSSWEEVDADGIYYIDLVSRPLRPGHIPQRPCENADNPPEIAITLPFPSLNRSLPDGSCSSDPMHLRRLDASLRRSIELRVKHVRESLGPSIEPAAEFPSQVAILFSGGLDCTILARLAHDCLPLTERIDLLNVAFENPRVHAKLGPNESPYATCPDRITGRSSYAELRRVCPERLWRFVEVDVPYSETLSHRERILDLIYPHNTEMDLSIAYALYFASRGSGVVFDSDDQATAYTTSAHVLLSGLGADELFGGYQRHSLAFARCGYEGLIDELELDFTRLGKRNLGRDDRVISDSGREVRFPYLDEDFIAVALEMPVTTKCDFGDEQVELEPGKRILRMLAWELGMEGVAKEKKRAIQFGARTAKMETGRTKGTQIIS</sequence>
<dbReference type="SUPFAM" id="SSF52402">
    <property type="entry name" value="Adenine nucleotide alpha hydrolases-like"/>
    <property type="match status" value="1"/>
</dbReference>
<evidence type="ECO:0000256" key="1">
    <source>
        <dbReference type="ARBA" id="ARBA00022605"/>
    </source>
</evidence>
<evidence type="ECO:0000256" key="2">
    <source>
        <dbReference type="ARBA" id="ARBA00022888"/>
    </source>
</evidence>
<evidence type="ECO:0000256" key="4">
    <source>
        <dbReference type="SAM" id="MobiDB-lite"/>
    </source>
</evidence>
<feature type="region of interest" description="Disordered" evidence="4">
    <location>
        <begin position="1"/>
        <end position="20"/>
    </location>
</feature>